<dbReference type="Gene3D" id="1.20.810.10">
    <property type="entry name" value="Cytochrome Bc1 Complex, Chain C"/>
    <property type="match status" value="1"/>
</dbReference>
<dbReference type="InterPro" id="IPR027387">
    <property type="entry name" value="Cytb/b6-like_sf"/>
</dbReference>
<keyword evidence="5" id="KW-0812">Transmembrane</keyword>
<dbReference type="OrthoDB" id="9804503at2"/>
<dbReference type="STRING" id="1576369.SAMN05421753_116166"/>
<dbReference type="RefSeq" id="WP_092054247.1">
    <property type="nucleotide sequence ID" value="NZ_FOQD01000016.1"/>
</dbReference>
<dbReference type="Gene3D" id="1.10.760.10">
    <property type="entry name" value="Cytochrome c-like domain"/>
    <property type="match status" value="2"/>
</dbReference>
<keyword evidence="9" id="KW-1185">Reference proteome</keyword>
<dbReference type="InterPro" id="IPR005797">
    <property type="entry name" value="Cyt_b/b6_N"/>
</dbReference>
<keyword evidence="3 4" id="KW-0408">Iron</keyword>
<dbReference type="EMBL" id="FOQD01000016">
    <property type="protein sequence ID" value="SFJ21231.1"/>
    <property type="molecule type" value="Genomic_DNA"/>
</dbReference>
<gene>
    <name evidence="8" type="ORF">SAMN05421753_116166</name>
</gene>
<dbReference type="SUPFAM" id="SSF81648">
    <property type="entry name" value="a domain/subunit of cytochrome bc1 complex (Ubiquinol-cytochrome c reductase)"/>
    <property type="match status" value="1"/>
</dbReference>
<feature type="transmembrane region" description="Helical" evidence="5">
    <location>
        <begin position="88"/>
        <end position="106"/>
    </location>
</feature>
<keyword evidence="5" id="KW-0472">Membrane</keyword>
<feature type="transmembrane region" description="Helical" evidence="5">
    <location>
        <begin position="34"/>
        <end position="58"/>
    </location>
</feature>
<protein>
    <submittedName>
        <fullName evidence="8">Ubiquinol-cytochrome c reductase cytochrome b subunit</fullName>
    </submittedName>
</protein>
<keyword evidence="5" id="KW-1133">Transmembrane helix</keyword>
<dbReference type="SUPFAM" id="SSF46626">
    <property type="entry name" value="Cytochrome c"/>
    <property type="match status" value="2"/>
</dbReference>
<evidence type="ECO:0000256" key="1">
    <source>
        <dbReference type="ARBA" id="ARBA00022617"/>
    </source>
</evidence>
<sequence>MQRALSWLDHRTGYRSLVKGAFFEPIPGGARWRYCWGTTLAFTFMLQMLTGICLWMSYSPSAVTAWESVFYIQHTMVLGWVVRGMHHFAAQAMMILLVIHLMQVVIDGAYRAPREINFWLGLVLMQIVMFMGLTGYLLPWDQKGYSATQVATGIMGSAPIAGPYVQQLVQGGTQHGHQILTRFFAMHAGILPACLIAVLSLHIYVFRRHGIHAVKTEGRPDGMYWPDQCLRDGVACLAVLAAVLTITFMHHGAELSAPADPGEAYAAARPEWYYLFLFKFLSFPWVAKMGAITGLGEAFGAILVPGMIMTVIVLMPITARLRYGHQFNIAFLWVVVGIAGALTSLAVHDDWFAMTSAGQDFRLAVRNAHRDAQRVSELALSPTGIPPQGAANLLRTDPLTQGPKLFQTYCISCHQPADGQHIFKEPPVAPELVDPHRRTEIVFASRDWIRNVLTKFESHFASLKNTQGERAEAAEAILTGTMKDWSDKNGPTLLEPENAADFSALVEFLYAQSARPDALPPNDLKVKRGQEIFATGKLASGTIDACTECHAMRPLTIANGALAQAQEALSEDLFPDLTGYGGTIWTAALISDPQKVYAGDSGNNAMPAFSGQLTAEEIQLLARWLSQDYYRDASAAAH</sequence>
<dbReference type="InterPro" id="IPR016174">
    <property type="entry name" value="Di-haem_cyt_TM"/>
</dbReference>
<evidence type="ECO:0000256" key="4">
    <source>
        <dbReference type="PROSITE-ProRule" id="PRU00433"/>
    </source>
</evidence>
<evidence type="ECO:0000259" key="7">
    <source>
        <dbReference type="PROSITE" id="PS51007"/>
    </source>
</evidence>
<dbReference type="Proteomes" id="UP000199518">
    <property type="component" value="Unassembled WGS sequence"/>
</dbReference>
<keyword evidence="1 4" id="KW-0349">Heme</keyword>
<name>A0A1I3PIL5_9PLAN</name>
<feature type="transmembrane region" description="Helical" evidence="5">
    <location>
        <begin position="329"/>
        <end position="347"/>
    </location>
</feature>
<dbReference type="InterPro" id="IPR009056">
    <property type="entry name" value="Cyt_c-like_dom"/>
</dbReference>
<feature type="transmembrane region" description="Helical" evidence="5">
    <location>
        <begin position="233"/>
        <end position="252"/>
    </location>
</feature>
<dbReference type="InterPro" id="IPR036909">
    <property type="entry name" value="Cyt_c-like_dom_sf"/>
</dbReference>
<feature type="transmembrane region" description="Helical" evidence="5">
    <location>
        <begin position="298"/>
        <end position="317"/>
    </location>
</feature>
<proteinExistence type="predicted"/>
<dbReference type="PANTHER" id="PTHR19271:SF16">
    <property type="entry name" value="CYTOCHROME B"/>
    <property type="match status" value="1"/>
</dbReference>
<organism evidence="8 9">
    <name type="scientific">Planctomicrobium piriforme</name>
    <dbReference type="NCBI Taxonomy" id="1576369"/>
    <lineage>
        <taxon>Bacteria</taxon>
        <taxon>Pseudomonadati</taxon>
        <taxon>Planctomycetota</taxon>
        <taxon>Planctomycetia</taxon>
        <taxon>Planctomycetales</taxon>
        <taxon>Planctomycetaceae</taxon>
        <taxon>Planctomicrobium</taxon>
    </lineage>
</organism>
<feature type="domain" description="Cytochrome b/b6 N-terminal region profile" evidence="6">
    <location>
        <begin position="4"/>
        <end position="215"/>
    </location>
</feature>
<dbReference type="GO" id="GO:0016491">
    <property type="term" value="F:oxidoreductase activity"/>
    <property type="evidence" value="ECO:0007669"/>
    <property type="project" value="InterPro"/>
</dbReference>
<accession>A0A1I3PIL5</accession>
<dbReference type="PROSITE" id="PS51007">
    <property type="entry name" value="CYTC"/>
    <property type="match status" value="2"/>
</dbReference>
<dbReference type="Pfam" id="PF13442">
    <property type="entry name" value="Cytochrome_CBB3"/>
    <property type="match status" value="1"/>
</dbReference>
<feature type="domain" description="Cytochrome c" evidence="7">
    <location>
        <begin position="397"/>
        <end position="513"/>
    </location>
</feature>
<dbReference type="InterPro" id="IPR036150">
    <property type="entry name" value="Cyt_b/b6_C_sf"/>
</dbReference>
<dbReference type="SUPFAM" id="SSF81342">
    <property type="entry name" value="Transmembrane di-heme cytochromes"/>
    <property type="match status" value="1"/>
</dbReference>
<keyword evidence="2 4" id="KW-0479">Metal-binding</keyword>
<evidence type="ECO:0000256" key="5">
    <source>
        <dbReference type="SAM" id="Phobius"/>
    </source>
</evidence>
<dbReference type="GO" id="GO:0016020">
    <property type="term" value="C:membrane"/>
    <property type="evidence" value="ECO:0007669"/>
    <property type="project" value="InterPro"/>
</dbReference>
<dbReference type="PANTHER" id="PTHR19271">
    <property type="entry name" value="CYTOCHROME B"/>
    <property type="match status" value="1"/>
</dbReference>
<evidence type="ECO:0000256" key="2">
    <source>
        <dbReference type="ARBA" id="ARBA00022723"/>
    </source>
</evidence>
<dbReference type="AlphaFoldDB" id="A0A1I3PIL5"/>
<dbReference type="PROSITE" id="PS51002">
    <property type="entry name" value="CYTB_NTER"/>
    <property type="match status" value="1"/>
</dbReference>
<evidence type="ECO:0000256" key="3">
    <source>
        <dbReference type="ARBA" id="ARBA00023004"/>
    </source>
</evidence>
<feature type="domain" description="Cytochrome c" evidence="7">
    <location>
        <begin position="524"/>
        <end position="629"/>
    </location>
</feature>
<evidence type="ECO:0000313" key="9">
    <source>
        <dbReference type="Proteomes" id="UP000199518"/>
    </source>
</evidence>
<dbReference type="GO" id="GO:0022904">
    <property type="term" value="P:respiratory electron transport chain"/>
    <property type="evidence" value="ECO:0007669"/>
    <property type="project" value="InterPro"/>
</dbReference>
<feature type="transmembrane region" description="Helical" evidence="5">
    <location>
        <begin position="184"/>
        <end position="206"/>
    </location>
</feature>
<reference evidence="9" key="1">
    <citation type="submission" date="2016-10" db="EMBL/GenBank/DDBJ databases">
        <authorList>
            <person name="Varghese N."/>
            <person name="Submissions S."/>
        </authorList>
    </citation>
    <scope>NUCLEOTIDE SEQUENCE [LARGE SCALE GENOMIC DNA]</scope>
    <source>
        <strain evidence="9">DSM 26348</strain>
    </source>
</reference>
<evidence type="ECO:0000313" key="8">
    <source>
        <dbReference type="EMBL" id="SFJ21231.1"/>
    </source>
</evidence>
<evidence type="ECO:0000259" key="6">
    <source>
        <dbReference type="PROSITE" id="PS51002"/>
    </source>
</evidence>
<dbReference type="GO" id="GO:0046872">
    <property type="term" value="F:metal ion binding"/>
    <property type="evidence" value="ECO:0007669"/>
    <property type="project" value="UniProtKB-KW"/>
</dbReference>
<feature type="transmembrane region" description="Helical" evidence="5">
    <location>
        <begin position="118"/>
        <end position="138"/>
    </location>
</feature>
<dbReference type="GO" id="GO:0020037">
    <property type="term" value="F:heme binding"/>
    <property type="evidence" value="ECO:0007669"/>
    <property type="project" value="InterPro"/>
</dbReference>
<dbReference type="GO" id="GO:0009055">
    <property type="term" value="F:electron transfer activity"/>
    <property type="evidence" value="ECO:0007669"/>
    <property type="project" value="InterPro"/>
</dbReference>
<dbReference type="Pfam" id="PF13631">
    <property type="entry name" value="Cytochrom_B_N_2"/>
    <property type="match status" value="1"/>
</dbReference>